<evidence type="ECO:0000256" key="2">
    <source>
        <dbReference type="ARBA" id="ARBA00008156"/>
    </source>
</evidence>
<accession>A0A2A5QQF9</accession>
<dbReference type="PANTHER" id="PTHR32303:SF10">
    <property type="entry name" value="OUTER MEMBRANE PROTEIN ASSEMBLY FACTOR BAMB"/>
    <property type="match status" value="1"/>
</dbReference>
<name>A0A2A5QQF9_9EURY</name>
<evidence type="ECO:0000313" key="7">
    <source>
        <dbReference type="EMBL" id="PCR89015.1"/>
    </source>
</evidence>
<evidence type="ECO:0000259" key="6">
    <source>
        <dbReference type="Pfam" id="PF13360"/>
    </source>
</evidence>
<comment type="cofactor">
    <cofactor evidence="1">
        <name>pyrroloquinoline quinone</name>
        <dbReference type="ChEBI" id="CHEBI:58442"/>
    </cofactor>
</comment>
<gene>
    <name evidence="7" type="ORF">CP557_21355</name>
</gene>
<dbReference type="RefSeq" id="WP_097382032.1">
    <property type="nucleotide sequence ID" value="NZ_NXNI01000002.1"/>
</dbReference>
<dbReference type="PANTHER" id="PTHR32303">
    <property type="entry name" value="QUINOPROTEIN ALCOHOL DEHYDROGENASE (CYTOCHROME C)"/>
    <property type="match status" value="1"/>
</dbReference>
<feature type="compositionally biased region" description="Basic and acidic residues" evidence="4">
    <location>
        <begin position="1"/>
        <end position="30"/>
    </location>
</feature>
<keyword evidence="3" id="KW-0560">Oxidoreductase</keyword>
<feature type="domain" description="Pyrrolo-quinoline quinone repeat" evidence="6">
    <location>
        <begin position="461"/>
        <end position="566"/>
    </location>
</feature>
<evidence type="ECO:0000256" key="1">
    <source>
        <dbReference type="ARBA" id="ARBA00001931"/>
    </source>
</evidence>
<dbReference type="EMBL" id="NXNI01000002">
    <property type="protein sequence ID" value="PCR89015.1"/>
    <property type="molecule type" value="Genomic_DNA"/>
</dbReference>
<dbReference type="Proteomes" id="UP000219689">
    <property type="component" value="Unassembled WGS sequence"/>
</dbReference>
<dbReference type="GO" id="GO:0016491">
    <property type="term" value="F:oxidoreductase activity"/>
    <property type="evidence" value="ECO:0007669"/>
    <property type="project" value="UniProtKB-KW"/>
</dbReference>
<dbReference type="SUPFAM" id="SSF50998">
    <property type="entry name" value="Quinoprotein alcohol dehydrogenase-like"/>
    <property type="match status" value="1"/>
</dbReference>
<evidence type="ECO:0000259" key="5">
    <source>
        <dbReference type="Pfam" id="PF01011"/>
    </source>
</evidence>
<dbReference type="InterPro" id="IPR018391">
    <property type="entry name" value="PQQ_b-propeller_rpt"/>
</dbReference>
<reference evidence="7 8" key="1">
    <citation type="submission" date="2017-09" db="EMBL/GenBank/DDBJ databases">
        <title>Genome sequences of Natrinema ejinorence JCM 13890T.</title>
        <authorList>
            <person name="Roh S.W."/>
            <person name="Kim Y.B."/>
            <person name="Kim J.Y."/>
        </authorList>
    </citation>
    <scope>NUCLEOTIDE SEQUENCE [LARGE SCALE GENOMIC DNA]</scope>
    <source>
        <strain evidence="7 8">JCM 13890</strain>
    </source>
</reference>
<dbReference type="AlphaFoldDB" id="A0A2A5QQF9"/>
<proteinExistence type="inferred from homology"/>
<dbReference type="Pfam" id="PF01011">
    <property type="entry name" value="PQQ"/>
    <property type="match status" value="1"/>
</dbReference>
<organism evidence="7 8">
    <name type="scientific">Natrinema ejinorense</name>
    <dbReference type="NCBI Taxonomy" id="373386"/>
    <lineage>
        <taxon>Archaea</taxon>
        <taxon>Methanobacteriati</taxon>
        <taxon>Methanobacteriota</taxon>
        <taxon>Stenosarchaea group</taxon>
        <taxon>Halobacteria</taxon>
        <taxon>Halobacteriales</taxon>
        <taxon>Natrialbaceae</taxon>
        <taxon>Natrinema</taxon>
    </lineage>
</organism>
<dbReference type="InterPro" id="IPR002372">
    <property type="entry name" value="PQQ_rpt_dom"/>
</dbReference>
<evidence type="ECO:0000256" key="4">
    <source>
        <dbReference type="SAM" id="MobiDB-lite"/>
    </source>
</evidence>
<evidence type="ECO:0000313" key="8">
    <source>
        <dbReference type="Proteomes" id="UP000219689"/>
    </source>
</evidence>
<feature type="compositionally biased region" description="Basic and acidic residues" evidence="4">
    <location>
        <begin position="41"/>
        <end position="51"/>
    </location>
</feature>
<comment type="similarity">
    <text evidence="2">Belongs to the bacterial PQQ dehydrogenase family.</text>
</comment>
<dbReference type="InterPro" id="IPR011047">
    <property type="entry name" value="Quinoprotein_ADH-like_sf"/>
</dbReference>
<keyword evidence="8" id="KW-1185">Reference proteome</keyword>
<dbReference type="SMART" id="SM00564">
    <property type="entry name" value="PQQ"/>
    <property type="match status" value="4"/>
</dbReference>
<dbReference type="Gene3D" id="2.140.10.10">
    <property type="entry name" value="Quinoprotein alcohol dehydrogenase-like superfamily"/>
    <property type="match status" value="1"/>
</dbReference>
<evidence type="ECO:0000256" key="3">
    <source>
        <dbReference type="ARBA" id="ARBA00023002"/>
    </source>
</evidence>
<dbReference type="Pfam" id="PF13360">
    <property type="entry name" value="PQQ_2"/>
    <property type="match status" value="1"/>
</dbReference>
<feature type="region of interest" description="Disordered" evidence="4">
    <location>
        <begin position="1"/>
        <end position="51"/>
    </location>
</feature>
<dbReference type="OrthoDB" id="265568at2157"/>
<comment type="caution">
    <text evidence="7">The sequence shown here is derived from an EMBL/GenBank/DDBJ whole genome shotgun (WGS) entry which is preliminary data.</text>
</comment>
<sequence>MTPRHGSTDPERNGRHERQNELHEGAREGTDEAASTQASIPRRDISDQMLRDDTTNADSWLTYNKGLEQLGYSPADRIDTTNVHTLAETYTLDTESSGLEVNPLVVPGDPPVMYYSVQDVWKVEAVNARTGEQFWSSEISFPEDVKSRLYAINRGVAVWGDAVYVATPVPSIVAFDRYTGEELWTKDLLIEEQIEDRAFVTQAPMAYDETVFVGQSSDYATFTTMSALDAETGEILWQRRTAPKDEWVAETWRYASASPWMSPAIDPETDTVLFSTGNPDPAFNGLVRPGPNRESCSVIAVDAKSGDVKWSTQISPHDLWDYDVHTTPQIIDVYPSDGDDCEPLRAVLITWKAGWLYLLDIETGRILERSPPFAKQGGPAFLSLPPAGEENAETMYPAIEGATEWPLDAYSPKTNLTYVGANSAGQKVWSDPDWTAETYDPDSGFARGGGVAQIDDEDQGSSVVAVDVGRGEIAWEHELQDTDPDWSSVRAFTGGSTATGGNVVFHGSPRGHLIALNAETGKRLWRDRAGGRITAAPVVWDDSTTGEQYVAVAADDRIVVYSSDGSTA</sequence>
<feature type="domain" description="Pyrrolo-quinoline quinone repeat" evidence="5">
    <location>
        <begin position="60"/>
        <end position="365"/>
    </location>
</feature>
<protein>
    <recommendedName>
        <fullName evidence="5 6">Pyrrolo-quinoline quinone repeat domain-containing protein</fullName>
    </recommendedName>
</protein>